<evidence type="ECO:0000313" key="2">
    <source>
        <dbReference type="EMBL" id="KAA3466947.1"/>
    </source>
</evidence>
<keyword evidence="2" id="KW-0808">Transferase</keyword>
<keyword evidence="1" id="KW-0472">Membrane</keyword>
<organism evidence="2 3">
    <name type="scientific">Gossypium australe</name>
    <dbReference type="NCBI Taxonomy" id="47621"/>
    <lineage>
        <taxon>Eukaryota</taxon>
        <taxon>Viridiplantae</taxon>
        <taxon>Streptophyta</taxon>
        <taxon>Embryophyta</taxon>
        <taxon>Tracheophyta</taxon>
        <taxon>Spermatophyta</taxon>
        <taxon>Magnoliopsida</taxon>
        <taxon>eudicotyledons</taxon>
        <taxon>Gunneridae</taxon>
        <taxon>Pentapetalae</taxon>
        <taxon>rosids</taxon>
        <taxon>malvids</taxon>
        <taxon>Malvales</taxon>
        <taxon>Malvaceae</taxon>
        <taxon>Malvoideae</taxon>
        <taxon>Gossypium</taxon>
    </lineage>
</organism>
<keyword evidence="1" id="KW-0812">Transmembrane</keyword>
<reference evidence="3" key="1">
    <citation type="journal article" date="2019" name="Plant Biotechnol. J.">
        <title>Genome sequencing of the Australian wild diploid species Gossypium australe highlights disease resistance and delayed gland morphogenesis.</title>
        <authorList>
            <person name="Cai Y."/>
            <person name="Cai X."/>
            <person name="Wang Q."/>
            <person name="Wang P."/>
            <person name="Zhang Y."/>
            <person name="Cai C."/>
            <person name="Xu Y."/>
            <person name="Wang K."/>
            <person name="Zhou Z."/>
            <person name="Wang C."/>
            <person name="Geng S."/>
            <person name="Li B."/>
            <person name="Dong Q."/>
            <person name="Hou Y."/>
            <person name="Wang H."/>
            <person name="Ai P."/>
            <person name="Liu Z."/>
            <person name="Yi F."/>
            <person name="Sun M."/>
            <person name="An G."/>
            <person name="Cheng J."/>
            <person name="Zhang Y."/>
            <person name="Shi Q."/>
            <person name="Xie Y."/>
            <person name="Shi X."/>
            <person name="Chang Y."/>
            <person name="Huang F."/>
            <person name="Chen Y."/>
            <person name="Hong S."/>
            <person name="Mi L."/>
            <person name="Sun Q."/>
            <person name="Zhang L."/>
            <person name="Zhou B."/>
            <person name="Peng R."/>
            <person name="Zhang X."/>
            <person name="Liu F."/>
        </authorList>
    </citation>
    <scope>NUCLEOTIDE SEQUENCE [LARGE SCALE GENOMIC DNA]</scope>
    <source>
        <strain evidence="3">cv. PA1801</strain>
    </source>
</reference>
<dbReference type="EMBL" id="SMMG02000007">
    <property type="protein sequence ID" value="KAA3466947.1"/>
    <property type="molecule type" value="Genomic_DNA"/>
</dbReference>
<dbReference type="Proteomes" id="UP000325315">
    <property type="component" value="Unassembled WGS sequence"/>
</dbReference>
<feature type="transmembrane region" description="Helical" evidence="1">
    <location>
        <begin position="31"/>
        <end position="53"/>
    </location>
</feature>
<dbReference type="PANTHER" id="PTHR46890">
    <property type="entry name" value="NON-LTR RETROLELEMENT REVERSE TRANSCRIPTASE-LIKE PROTEIN-RELATED"/>
    <property type="match status" value="1"/>
</dbReference>
<dbReference type="OrthoDB" id="999775at2759"/>
<keyword evidence="2" id="KW-0695">RNA-directed DNA polymerase</keyword>
<dbReference type="GO" id="GO:0003964">
    <property type="term" value="F:RNA-directed DNA polymerase activity"/>
    <property type="evidence" value="ECO:0007669"/>
    <property type="project" value="UniProtKB-KW"/>
</dbReference>
<dbReference type="PANTHER" id="PTHR46890:SF48">
    <property type="entry name" value="RNA-DIRECTED DNA POLYMERASE"/>
    <property type="match status" value="1"/>
</dbReference>
<dbReference type="AlphaFoldDB" id="A0A5B6VD41"/>
<sequence length="129" mass="14416">MDSSKALGINGLPSLFFQNFWDPISNYAVDIFLGLLNGLVGMGLLNNTIIVLIPKRKNLENMSHFRSISLCRVIYKIVSNVLSSQLKVSVFVPSRMIHDNVLVAQELMHYLQCSMNGPNKGFALKLDMS</sequence>
<keyword evidence="3" id="KW-1185">Reference proteome</keyword>
<proteinExistence type="predicted"/>
<dbReference type="InterPro" id="IPR052343">
    <property type="entry name" value="Retrotransposon-Effector_Assoc"/>
</dbReference>
<protein>
    <submittedName>
        <fullName evidence="2">Non-ltr retroelement reverse transcriptase</fullName>
    </submittedName>
</protein>
<comment type="caution">
    <text evidence="2">The sequence shown here is derived from an EMBL/GenBank/DDBJ whole genome shotgun (WGS) entry which is preliminary data.</text>
</comment>
<evidence type="ECO:0000256" key="1">
    <source>
        <dbReference type="SAM" id="Phobius"/>
    </source>
</evidence>
<name>A0A5B6VD41_9ROSI</name>
<keyword evidence="2" id="KW-0548">Nucleotidyltransferase</keyword>
<accession>A0A5B6VD41</accession>
<evidence type="ECO:0000313" key="3">
    <source>
        <dbReference type="Proteomes" id="UP000325315"/>
    </source>
</evidence>
<keyword evidence="1" id="KW-1133">Transmembrane helix</keyword>
<gene>
    <name evidence="2" type="ORF">EPI10_002003</name>
</gene>